<feature type="domain" description="Secretion system C-terminal sorting" evidence="2">
    <location>
        <begin position="828"/>
        <end position="898"/>
    </location>
</feature>
<evidence type="ECO:0000313" key="3">
    <source>
        <dbReference type="EMBL" id="MFD2566833.1"/>
    </source>
</evidence>
<dbReference type="RefSeq" id="WP_379665544.1">
    <property type="nucleotide sequence ID" value="NZ_JBHULH010000003.1"/>
</dbReference>
<dbReference type="InterPro" id="IPR015943">
    <property type="entry name" value="WD40/YVTN_repeat-like_dom_sf"/>
</dbReference>
<keyword evidence="1" id="KW-0732">Signal</keyword>
<dbReference type="Pfam" id="PF18962">
    <property type="entry name" value="Por_Secre_tail"/>
    <property type="match status" value="1"/>
</dbReference>
<dbReference type="EMBL" id="JBHULH010000003">
    <property type="protein sequence ID" value="MFD2566833.1"/>
    <property type="molecule type" value="Genomic_DNA"/>
</dbReference>
<organism evidence="3 4">
    <name type="scientific">Pseudotenacibaculum haliotis</name>
    <dbReference type="NCBI Taxonomy" id="1862138"/>
    <lineage>
        <taxon>Bacteria</taxon>
        <taxon>Pseudomonadati</taxon>
        <taxon>Bacteroidota</taxon>
        <taxon>Flavobacteriia</taxon>
        <taxon>Flavobacteriales</taxon>
        <taxon>Flavobacteriaceae</taxon>
        <taxon>Pseudotenacibaculum</taxon>
    </lineage>
</organism>
<dbReference type="Proteomes" id="UP001597508">
    <property type="component" value="Unassembled WGS sequence"/>
</dbReference>
<comment type="caution">
    <text evidence="3">The sequence shown here is derived from an EMBL/GenBank/DDBJ whole genome shotgun (WGS) entry which is preliminary data.</text>
</comment>
<dbReference type="PANTHER" id="PTHR43739">
    <property type="entry name" value="XYLOGLUCANASE (EUROFUNG)"/>
    <property type="match status" value="1"/>
</dbReference>
<name>A0ABW5LS80_9FLAO</name>
<accession>A0ABW5LS80</accession>
<protein>
    <submittedName>
        <fullName evidence="3">T9SS type A sorting domain-containing protein</fullName>
    </submittedName>
</protein>
<evidence type="ECO:0000259" key="2">
    <source>
        <dbReference type="Pfam" id="PF18962"/>
    </source>
</evidence>
<gene>
    <name evidence="3" type="ORF">ACFSRZ_05590</name>
</gene>
<dbReference type="SUPFAM" id="SSF110296">
    <property type="entry name" value="Oligoxyloglucan reducing end-specific cellobiohydrolase"/>
    <property type="match status" value="2"/>
</dbReference>
<reference evidence="4" key="1">
    <citation type="journal article" date="2019" name="Int. J. Syst. Evol. Microbiol.">
        <title>The Global Catalogue of Microorganisms (GCM) 10K type strain sequencing project: providing services to taxonomists for standard genome sequencing and annotation.</title>
        <authorList>
            <consortium name="The Broad Institute Genomics Platform"/>
            <consortium name="The Broad Institute Genome Sequencing Center for Infectious Disease"/>
            <person name="Wu L."/>
            <person name="Ma J."/>
        </authorList>
    </citation>
    <scope>NUCLEOTIDE SEQUENCE [LARGE SCALE GENOMIC DNA]</scope>
    <source>
        <strain evidence="4">KCTC 52127</strain>
    </source>
</reference>
<dbReference type="InterPro" id="IPR052025">
    <property type="entry name" value="Xyloglucanase_GH74"/>
</dbReference>
<dbReference type="Gene3D" id="2.130.10.10">
    <property type="entry name" value="YVTN repeat-like/Quinoprotein amine dehydrogenase"/>
    <property type="match status" value="3"/>
</dbReference>
<proteinExistence type="predicted"/>
<dbReference type="NCBIfam" id="TIGR04183">
    <property type="entry name" value="Por_Secre_tail"/>
    <property type="match status" value="1"/>
</dbReference>
<dbReference type="InterPro" id="IPR026444">
    <property type="entry name" value="Secre_tail"/>
</dbReference>
<evidence type="ECO:0000256" key="1">
    <source>
        <dbReference type="ARBA" id="ARBA00022729"/>
    </source>
</evidence>
<evidence type="ECO:0000313" key="4">
    <source>
        <dbReference type="Proteomes" id="UP001597508"/>
    </source>
</evidence>
<sequence length="900" mass="97463">MKRRIPYLILSALVLGAAVFYFSDSESKDLIALSDKTVKKKKKTEEERRLFVNERIEYELSLQRNPLTGEIPLEEKQEEFENAVIAKQKALAARTSSTYVPRGPSNLGGRTRDVRVDLSDNTSNTMLAGGVSSGLFRTTDGGSSWTKVSPNDEIHNVTAIAQDPRPGFQNIWYYATGEGLGNSANLGAFNVFGQGVWRSTDNGLTWTKIAQTDSTLESFDSRLDFISAIEVSPTNGDLFIASLNRIYRFDGTTLTTELDQSGANTSLLTDVVINSSGRVFAGFHGSQGQNGVWTSPTGNGSWTRIAQNGSPTGWSSVGRIVLATAPSNDDILYALFRNGQVNTNGQVEADLWHYNLATDTWTDYTSKLPDEPGGNLSGNDPFSIQGGYDLVVSVKPDDENFVLIGGTNAYRITDITTGSTFERIGGYATNQNYALYAQGGVSHHPDIHALVFDPHNANMLISGTDGGVHRTNILDGVIEWTNLNNNYQTYQYYHVALDPQSGADIVFGGAQDNGTTIGGTDAGLPNSTQMNTFFGGDGVAVGIARRNGGNDVQLYYGSQNGNIRTNYPSFRGIQPDGSSSQFVTYFYLDPDNSNALYYAGLTTLYKTNDAENVQSNTWDNLGALAAGENIVELATTRGAYNPASSYLLIGGQDGGIYRVNDPQNVSDLSSAVNITPIEIVVSGSNTYVSSLAIHPTNPDIVLATYSNYGITNIFLSTNATSNSPSWTVVERNLSAHSIRSAAVTEVAGETIYFVGTGRGLYSSTDPTTEDWDLEGPNDIGFALVSELVYRPSDNRLLVGTHGNGMYETTVENTLSANDFTKGELGVTMYPNPAQVELNFIGEIFDTADDIEYVISDLTGKVVKKGTVIDRKIEVNTMRPGIYLASLKANGKQQTIKFIKN</sequence>
<dbReference type="PANTHER" id="PTHR43739:SF5">
    <property type="entry name" value="EXO-ALPHA-SIALIDASE"/>
    <property type="match status" value="1"/>
</dbReference>
<keyword evidence="4" id="KW-1185">Reference proteome</keyword>